<evidence type="ECO:0000313" key="1">
    <source>
        <dbReference type="Proteomes" id="UP000887580"/>
    </source>
</evidence>
<accession>A0AC35GUB6</accession>
<evidence type="ECO:0000313" key="2">
    <source>
        <dbReference type="WBParaSite" id="PS1159_v2.g8599.t1"/>
    </source>
</evidence>
<protein>
    <submittedName>
        <fullName evidence="2">Uncharacterized protein</fullName>
    </submittedName>
</protein>
<dbReference type="Proteomes" id="UP000887580">
    <property type="component" value="Unplaced"/>
</dbReference>
<organism evidence="1 2">
    <name type="scientific">Panagrolaimus sp. PS1159</name>
    <dbReference type="NCBI Taxonomy" id="55785"/>
    <lineage>
        <taxon>Eukaryota</taxon>
        <taxon>Metazoa</taxon>
        <taxon>Ecdysozoa</taxon>
        <taxon>Nematoda</taxon>
        <taxon>Chromadorea</taxon>
        <taxon>Rhabditida</taxon>
        <taxon>Tylenchina</taxon>
        <taxon>Panagrolaimomorpha</taxon>
        <taxon>Panagrolaimoidea</taxon>
        <taxon>Panagrolaimidae</taxon>
        <taxon>Panagrolaimus</taxon>
    </lineage>
</organism>
<sequence>MQFSSRFFQFFSSSAFASSYSSSSTSATTASLRPPKYLFFTMIFTVILLAHSATAFNPNQRFFDPTYLSQSDNLHISSVNGAKRNWNNAAVGLWGKRSGLPALYDISDDTPGAVVKRPQDSWTKLNSLWGKRSSWQTATGLWGKRSIPHKRFDTGVGSSSYEKM</sequence>
<proteinExistence type="predicted"/>
<dbReference type="WBParaSite" id="PS1159_v2.g8599.t1">
    <property type="protein sequence ID" value="PS1159_v2.g8599.t1"/>
    <property type="gene ID" value="PS1159_v2.g8599"/>
</dbReference>
<reference evidence="2" key="1">
    <citation type="submission" date="2022-11" db="UniProtKB">
        <authorList>
            <consortium name="WormBaseParasite"/>
        </authorList>
    </citation>
    <scope>IDENTIFICATION</scope>
</reference>
<name>A0AC35GUB6_9BILA</name>